<keyword evidence="1" id="KW-0646">Protease inhibitor</keyword>
<dbReference type="PANTHER" id="PTHR23259:SF70">
    <property type="entry name" value="ACCESSORY GLAND PROTEIN ACP62F-RELATED"/>
    <property type="match status" value="1"/>
</dbReference>
<evidence type="ECO:0000259" key="4">
    <source>
        <dbReference type="Pfam" id="PF01826"/>
    </source>
</evidence>
<dbReference type="AlphaFoldDB" id="A0A6P7FF77"/>
<dbReference type="CDD" id="cd19941">
    <property type="entry name" value="TIL"/>
    <property type="match status" value="1"/>
</dbReference>
<dbReference type="Gene3D" id="2.10.25.10">
    <property type="entry name" value="Laminin"/>
    <property type="match status" value="1"/>
</dbReference>
<dbReference type="PANTHER" id="PTHR23259">
    <property type="entry name" value="RIDDLE"/>
    <property type="match status" value="1"/>
</dbReference>
<feature type="signal peptide" evidence="3">
    <location>
        <begin position="1"/>
        <end position="19"/>
    </location>
</feature>
<evidence type="ECO:0000313" key="5">
    <source>
        <dbReference type="RefSeq" id="XP_028133527.1"/>
    </source>
</evidence>
<proteinExistence type="predicted"/>
<keyword evidence="2" id="KW-1015">Disulfide bond</keyword>
<accession>A0A6P7FF77</accession>
<dbReference type="RefSeq" id="XP_028133527.1">
    <property type="nucleotide sequence ID" value="XM_028277726.1"/>
</dbReference>
<dbReference type="GO" id="GO:0030414">
    <property type="term" value="F:peptidase inhibitor activity"/>
    <property type="evidence" value="ECO:0007669"/>
    <property type="project" value="UniProtKB-KW"/>
</dbReference>
<evidence type="ECO:0000256" key="1">
    <source>
        <dbReference type="ARBA" id="ARBA00022690"/>
    </source>
</evidence>
<dbReference type="InParanoid" id="A0A6P7FF77"/>
<feature type="chain" id="PRO_5027700909" evidence="3">
    <location>
        <begin position="20"/>
        <end position="85"/>
    </location>
</feature>
<dbReference type="InterPro" id="IPR002919">
    <property type="entry name" value="TIL_dom"/>
</dbReference>
<dbReference type="FunCoup" id="A0A6P7FF77">
    <property type="interactions" value="66"/>
</dbReference>
<dbReference type="Pfam" id="PF01826">
    <property type="entry name" value="TIL"/>
    <property type="match status" value="1"/>
</dbReference>
<gene>
    <name evidence="5" type="primary">LOC114328763</name>
</gene>
<dbReference type="InterPro" id="IPR051368">
    <property type="entry name" value="SerProtInhib-TIL_Domain"/>
</dbReference>
<keyword evidence="3" id="KW-0732">Signal</keyword>
<evidence type="ECO:0000256" key="2">
    <source>
        <dbReference type="ARBA" id="ARBA00023157"/>
    </source>
</evidence>
<sequence length="85" mass="9019">MKGIVSIAFVLLLVTVVFGQEDECGPNSHYVQCKSCCPDPTCQSRFGGRCGNCPAVCNPGCSCNSGFIRQSTNGPCIPIDKCNKN</sequence>
<organism evidence="5">
    <name type="scientific">Diabrotica virgifera virgifera</name>
    <name type="common">western corn rootworm</name>
    <dbReference type="NCBI Taxonomy" id="50390"/>
    <lineage>
        <taxon>Eukaryota</taxon>
        <taxon>Metazoa</taxon>
        <taxon>Ecdysozoa</taxon>
        <taxon>Arthropoda</taxon>
        <taxon>Hexapoda</taxon>
        <taxon>Insecta</taxon>
        <taxon>Pterygota</taxon>
        <taxon>Neoptera</taxon>
        <taxon>Endopterygota</taxon>
        <taxon>Coleoptera</taxon>
        <taxon>Polyphaga</taxon>
        <taxon>Cucujiformia</taxon>
        <taxon>Chrysomeloidea</taxon>
        <taxon>Chrysomelidae</taxon>
        <taxon>Galerucinae</taxon>
        <taxon>Diabroticina</taxon>
        <taxon>Diabroticites</taxon>
        <taxon>Diabrotica</taxon>
    </lineage>
</organism>
<dbReference type="InterPro" id="IPR036084">
    <property type="entry name" value="Ser_inhib-like_sf"/>
</dbReference>
<name>A0A6P7FF77_DIAVI</name>
<protein>
    <submittedName>
        <fullName evidence="5">Cysteine-rich venom protein 6-like</fullName>
    </submittedName>
</protein>
<evidence type="ECO:0000256" key="3">
    <source>
        <dbReference type="SAM" id="SignalP"/>
    </source>
</evidence>
<reference evidence="5" key="1">
    <citation type="submission" date="2025-08" db="UniProtKB">
        <authorList>
            <consortium name="RefSeq"/>
        </authorList>
    </citation>
    <scope>IDENTIFICATION</scope>
    <source>
        <tissue evidence="5">Whole insect</tissue>
    </source>
</reference>
<feature type="domain" description="TIL" evidence="4">
    <location>
        <begin position="24"/>
        <end position="82"/>
    </location>
</feature>
<dbReference type="SUPFAM" id="SSF57567">
    <property type="entry name" value="Serine protease inhibitors"/>
    <property type="match status" value="1"/>
</dbReference>